<dbReference type="RefSeq" id="WP_176954775.1">
    <property type="nucleotide sequence ID" value="NZ_FNMZ01000006.1"/>
</dbReference>
<accession>A0A1H3CDU4</accession>
<gene>
    <name evidence="1" type="ORF">SAMN05444336_10663</name>
</gene>
<organism evidence="1 2">
    <name type="scientific">Albimonas donghaensis</name>
    <dbReference type="NCBI Taxonomy" id="356660"/>
    <lineage>
        <taxon>Bacteria</taxon>
        <taxon>Pseudomonadati</taxon>
        <taxon>Pseudomonadota</taxon>
        <taxon>Alphaproteobacteria</taxon>
        <taxon>Rhodobacterales</taxon>
        <taxon>Paracoccaceae</taxon>
        <taxon>Albimonas</taxon>
    </lineage>
</organism>
<reference evidence="1 2" key="1">
    <citation type="submission" date="2016-10" db="EMBL/GenBank/DDBJ databases">
        <authorList>
            <person name="de Groot N.N."/>
        </authorList>
    </citation>
    <scope>NUCLEOTIDE SEQUENCE [LARGE SCALE GENOMIC DNA]</scope>
    <source>
        <strain evidence="1 2">DSM 17890</strain>
    </source>
</reference>
<dbReference type="NCBIfam" id="NF046098">
    <property type="entry name" value="RSP_7527_fam"/>
    <property type="match status" value="1"/>
</dbReference>
<proteinExistence type="predicted"/>
<dbReference type="Proteomes" id="UP000199118">
    <property type="component" value="Unassembled WGS sequence"/>
</dbReference>
<dbReference type="InterPro" id="IPR058227">
    <property type="entry name" value="RSP_7527-like"/>
</dbReference>
<name>A0A1H3CDU4_9RHOB</name>
<dbReference type="EMBL" id="FNMZ01000006">
    <property type="protein sequence ID" value="SDX52078.1"/>
    <property type="molecule type" value="Genomic_DNA"/>
</dbReference>
<dbReference type="AlphaFoldDB" id="A0A1H3CDU4"/>
<evidence type="ECO:0000313" key="2">
    <source>
        <dbReference type="Proteomes" id="UP000199118"/>
    </source>
</evidence>
<sequence>MTNDYRIEMARIDLEARRMRAETLRGLFAGMSARIRGLFAAAPAAGRAA</sequence>
<evidence type="ECO:0000313" key="1">
    <source>
        <dbReference type="EMBL" id="SDX52078.1"/>
    </source>
</evidence>
<protein>
    <submittedName>
        <fullName evidence="1">Uncharacterized protein</fullName>
    </submittedName>
</protein>
<keyword evidence="2" id="KW-1185">Reference proteome</keyword>